<keyword evidence="2" id="KW-1185">Reference proteome</keyword>
<sequence length="144" mass="16371">MTTLELQLPQNIQILNLVEVVVFNESLKLWVSKSFKSPNENIKRIGKMVEKERKESSPKSCVCVFGGAGKRNGIIGMGFVWLVVKGEEEKDEGLYVCVCVCGRRKRNGKIRMGFVWLAVKGEEEKDKGHVATCERKRTRKRKGK</sequence>
<accession>A0A2P6S2K1</accession>
<organism evidence="1 2">
    <name type="scientific">Rosa chinensis</name>
    <name type="common">China rose</name>
    <dbReference type="NCBI Taxonomy" id="74649"/>
    <lineage>
        <taxon>Eukaryota</taxon>
        <taxon>Viridiplantae</taxon>
        <taxon>Streptophyta</taxon>
        <taxon>Embryophyta</taxon>
        <taxon>Tracheophyta</taxon>
        <taxon>Spermatophyta</taxon>
        <taxon>Magnoliopsida</taxon>
        <taxon>eudicotyledons</taxon>
        <taxon>Gunneridae</taxon>
        <taxon>Pentapetalae</taxon>
        <taxon>rosids</taxon>
        <taxon>fabids</taxon>
        <taxon>Rosales</taxon>
        <taxon>Rosaceae</taxon>
        <taxon>Rosoideae</taxon>
        <taxon>Rosoideae incertae sedis</taxon>
        <taxon>Rosa</taxon>
    </lineage>
</organism>
<proteinExistence type="predicted"/>
<dbReference type="AlphaFoldDB" id="A0A2P6S2K1"/>
<name>A0A2P6S2K1_ROSCH</name>
<evidence type="ECO:0000313" key="1">
    <source>
        <dbReference type="EMBL" id="PRQ52891.1"/>
    </source>
</evidence>
<dbReference type="Proteomes" id="UP000238479">
    <property type="component" value="Chromosome 2"/>
</dbReference>
<dbReference type="EMBL" id="PDCK01000040">
    <property type="protein sequence ID" value="PRQ52891.1"/>
    <property type="molecule type" value="Genomic_DNA"/>
</dbReference>
<dbReference type="Gramene" id="PRQ52891">
    <property type="protein sequence ID" value="PRQ52891"/>
    <property type="gene ID" value="RchiOBHm_Chr2g0160451"/>
</dbReference>
<gene>
    <name evidence="1" type="ORF">RchiOBHm_Chr2g0160451</name>
</gene>
<reference evidence="1 2" key="1">
    <citation type="journal article" date="2018" name="Nat. Genet.">
        <title>The Rosa genome provides new insights in the design of modern roses.</title>
        <authorList>
            <person name="Bendahmane M."/>
        </authorList>
    </citation>
    <scope>NUCLEOTIDE SEQUENCE [LARGE SCALE GENOMIC DNA]</scope>
    <source>
        <strain evidence="2">cv. Old Blush</strain>
    </source>
</reference>
<comment type="caution">
    <text evidence="1">The sequence shown here is derived from an EMBL/GenBank/DDBJ whole genome shotgun (WGS) entry which is preliminary data.</text>
</comment>
<protein>
    <submittedName>
        <fullName evidence="1">Uncharacterized protein</fullName>
    </submittedName>
</protein>
<evidence type="ECO:0000313" key="2">
    <source>
        <dbReference type="Proteomes" id="UP000238479"/>
    </source>
</evidence>